<dbReference type="RefSeq" id="WP_307043011.1">
    <property type="nucleotide sequence ID" value="NZ_JAUSYY010000001.1"/>
</dbReference>
<name>A0ABU0RBL9_9MICO</name>
<gene>
    <name evidence="1" type="ORF">QFZ26_002722</name>
</gene>
<accession>A0ABU0RBL9</accession>
<dbReference type="InterPro" id="IPR029475">
    <property type="entry name" value="DUF6807"/>
</dbReference>
<keyword evidence="2" id="KW-1185">Reference proteome</keyword>
<evidence type="ECO:0000313" key="2">
    <source>
        <dbReference type="Proteomes" id="UP001239083"/>
    </source>
</evidence>
<sequence length="338" mass="36411">MMEQIRIDELVDRVRFAANGSMLAEYVHLPTDVQLESPRPYFSPIRTLGGEVVSLFRPHDHVWHKGIAWSLPVVGDENFWGGPTFVSGQGYVQLANNGTQQHRSFDEPADASADPDPDLDLDVAAPDRLVETLDWVTEAGETVFEEHRTLGATILDAETPGAASDAWLLGFQTRMRNITDRPIPLGSPTTRGRENAGYGGLFWRGPRSFTGGTVLAPGVAGGDELRGTRAPWMGFSGRHDGSGGASTVIMIDDPGNVQHPPQWFARSEEFACLCPAPFFSEEHTVEPGGTLVLRYGVVVADGASDPDRAARLAAAASVALIRMLPAPAATSTHKETDA</sequence>
<reference evidence="1 2" key="1">
    <citation type="submission" date="2023-07" db="EMBL/GenBank/DDBJ databases">
        <title>Comparative genomics of wheat-associated soil bacteria to identify genetic determinants of phenazine resistance.</title>
        <authorList>
            <person name="Mouncey N."/>
        </authorList>
    </citation>
    <scope>NUCLEOTIDE SEQUENCE [LARGE SCALE GENOMIC DNA]</scope>
    <source>
        <strain evidence="1 2">V3I3</strain>
    </source>
</reference>
<proteinExistence type="predicted"/>
<organism evidence="1 2">
    <name type="scientific">Agromyces ramosus</name>
    <dbReference type="NCBI Taxonomy" id="33879"/>
    <lineage>
        <taxon>Bacteria</taxon>
        <taxon>Bacillati</taxon>
        <taxon>Actinomycetota</taxon>
        <taxon>Actinomycetes</taxon>
        <taxon>Micrococcales</taxon>
        <taxon>Microbacteriaceae</taxon>
        <taxon>Agromyces</taxon>
    </lineage>
</organism>
<protein>
    <recommendedName>
        <fullName evidence="3">Methane monooxygenase PmoA-like</fullName>
    </recommendedName>
</protein>
<comment type="caution">
    <text evidence="1">The sequence shown here is derived from an EMBL/GenBank/DDBJ whole genome shotgun (WGS) entry which is preliminary data.</text>
</comment>
<dbReference type="Proteomes" id="UP001239083">
    <property type="component" value="Unassembled WGS sequence"/>
</dbReference>
<evidence type="ECO:0000313" key="1">
    <source>
        <dbReference type="EMBL" id="MDQ0895167.1"/>
    </source>
</evidence>
<evidence type="ECO:0008006" key="3">
    <source>
        <dbReference type="Google" id="ProtNLM"/>
    </source>
</evidence>
<dbReference type="Pfam" id="PF14100">
    <property type="entry name" value="DUF6807"/>
    <property type="match status" value="1"/>
</dbReference>
<dbReference type="EMBL" id="JAUSYY010000001">
    <property type="protein sequence ID" value="MDQ0895167.1"/>
    <property type="molecule type" value="Genomic_DNA"/>
</dbReference>